<name>A0A565A3Q5_PLAVI</name>
<feature type="compositionally biased region" description="Basic and acidic residues" evidence="1">
    <location>
        <begin position="267"/>
        <end position="276"/>
    </location>
</feature>
<proteinExistence type="predicted"/>
<accession>A0A565A3Q5</accession>
<dbReference type="VEuPathDB" id="PlasmoDB:PVW1_100010500"/>
<dbReference type="AlphaFoldDB" id="A0A565A3Q5"/>
<dbReference type="VEuPathDB" id="PlasmoDB:PVPAM_000027400"/>
<reference evidence="2" key="1">
    <citation type="submission" date="2016-07" db="EMBL/GenBank/DDBJ databases">
        <authorList>
            <consortium name="Pathogen Informatics"/>
        </authorList>
    </citation>
    <scope>NUCLEOTIDE SEQUENCE</scope>
</reference>
<gene>
    <name evidence="2" type="ORF">PVP01_0001370</name>
</gene>
<protein>
    <submittedName>
        <fullName evidence="2">VIR protein</fullName>
    </submittedName>
</protein>
<feature type="compositionally biased region" description="Polar residues" evidence="1">
    <location>
        <begin position="257"/>
        <end position="266"/>
    </location>
</feature>
<organism evidence="2">
    <name type="scientific">Plasmodium vivax</name>
    <name type="common">malaria parasite P. vivax</name>
    <dbReference type="NCBI Taxonomy" id="5855"/>
    <lineage>
        <taxon>Eukaryota</taxon>
        <taxon>Sar</taxon>
        <taxon>Alveolata</taxon>
        <taxon>Apicomplexa</taxon>
        <taxon>Aconoidasida</taxon>
        <taxon>Haemosporida</taxon>
        <taxon>Plasmodiidae</taxon>
        <taxon>Plasmodium</taxon>
        <taxon>Plasmodium (Plasmodium)</taxon>
    </lineage>
</organism>
<evidence type="ECO:0000313" key="2">
    <source>
        <dbReference type="EMBL" id="VUZ99422.1"/>
    </source>
</evidence>
<dbReference type="InterPro" id="IPR008780">
    <property type="entry name" value="Plasmodium_Vir"/>
</dbReference>
<sequence>MSDDILDIANWKIDYSFLKNVSDLYDKYNSNEYDDAYRNLYAGLCDTIIKNSKGDVEKHKDICMKLMRNLGYFSVDPNVYQLTRDHCNVLYNWIYNLINKNKITDNVINKCFEVYYDVRNVKENDKQCDYYRDIIIYDPIKITLLDIFNDNTPTIKDTLINQYKSSSTPCRKFVCKCVQIYKQMNDTYCSIPENIKKHESTCLKLSLFKDSYDTFRNIIGPLNSYIPSLDNIDDELLVKCPLEKQNKVLTPKRAENSDSISGIEKSTTARDQDRTFTDASPSPHELVDSSMKKNITTTVGALAGASSVLALLYRFTPAGRLVNPRLRRIGGRTNNNFFSNGESELLFDEFAQGNINSYNIGYEAA</sequence>
<dbReference type="EMBL" id="FLZR02000002">
    <property type="protein sequence ID" value="VUZ99422.1"/>
    <property type="molecule type" value="Genomic_DNA"/>
</dbReference>
<dbReference type="Proteomes" id="UP000220605">
    <property type="component" value="Unassembled WGS sequence"/>
</dbReference>
<evidence type="ECO:0000256" key="1">
    <source>
        <dbReference type="SAM" id="MobiDB-lite"/>
    </source>
</evidence>
<dbReference type="VEuPathDB" id="PlasmoDB:PVP01_0001370"/>
<feature type="region of interest" description="Disordered" evidence="1">
    <location>
        <begin position="251"/>
        <end position="287"/>
    </location>
</feature>
<dbReference type="Pfam" id="PF05795">
    <property type="entry name" value="Plasmodium_Vir"/>
    <property type="match status" value="1"/>
</dbReference>